<keyword evidence="2" id="KW-1185">Reference proteome</keyword>
<dbReference type="EMBL" id="UZAF01019706">
    <property type="protein sequence ID" value="VDO62823.1"/>
    <property type="molecule type" value="Genomic_DNA"/>
</dbReference>
<evidence type="ECO:0000313" key="3">
    <source>
        <dbReference type="WBParaSite" id="HPLM_0001701301-mRNA-1"/>
    </source>
</evidence>
<accession>A0A0N4WYQ1</accession>
<protein>
    <submittedName>
        <fullName evidence="3">Inosine-uridine preferring nucleoside hydrolase</fullName>
    </submittedName>
</protein>
<dbReference type="Proteomes" id="UP000268014">
    <property type="component" value="Unassembled WGS sequence"/>
</dbReference>
<organism evidence="3">
    <name type="scientific">Haemonchus placei</name>
    <name type="common">Barber's pole worm</name>
    <dbReference type="NCBI Taxonomy" id="6290"/>
    <lineage>
        <taxon>Eukaryota</taxon>
        <taxon>Metazoa</taxon>
        <taxon>Ecdysozoa</taxon>
        <taxon>Nematoda</taxon>
        <taxon>Chromadorea</taxon>
        <taxon>Rhabditida</taxon>
        <taxon>Rhabditina</taxon>
        <taxon>Rhabditomorpha</taxon>
        <taxon>Strongyloidea</taxon>
        <taxon>Trichostrongylidae</taxon>
        <taxon>Haemonchus</taxon>
    </lineage>
</organism>
<sequence length="71" mass="7745">MFESLSIMDSLSPAVFVQAASQAATCADIGLSMSGMEDDRILEAVLLLNRDNSVPAHVKLFLNYLLDNSRK</sequence>
<evidence type="ECO:0000313" key="1">
    <source>
        <dbReference type="EMBL" id="VDO62823.1"/>
    </source>
</evidence>
<reference evidence="1 2" key="2">
    <citation type="submission" date="2018-11" db="EMBL/GenBank/DDBJ databases">
        <authorList>
            <consortium name="Pathogen Informatics"/>
        </authorList>
    </citation>
    <scope>NUCLEOTIDE SEQUENCE [LARGE SCALE GENOMIC DNA]</scope>
    <source>
        <strain evidence="1 2">MHpl1</strain>
    </source>
</reference>
<reference evidence="3" key="1">
    <citation type="submission" date="2017-02" db="UniProtKB">
        <authorList>
            <consortium name="WormBaseParasite"/>
        </authorList>
    </citation>
    <scope>IDENTIFICATION</scope>
</reference>
<dbReference type="AlphaFoldDB" id="A0A0N4WYQ1"/>
<evidence type="ECO:0000313" key="2">
    <source>
        <dbReference type="Proteomes" id="UP000268014"/>
    </source>
</evidence>
<gene>
    <name evidence="1" type="ORF">HPLM_LOCUS17005</name>
</gene>
<dbReference type="WBParaSite" id="HPLM_0001701301-mRNA-1">
    <property type="protein sequence ID" value="HPLM_0001701301-mRNA-1"/>
    <property type="gene ID" value="HPLM_0001701301"/>
</dbReference>
<name>A0A0N4WYQ1_HAEPC</name>
<proteinExistence type="predicted"/>